<name>A0A0P0XVT1_ORYSJ</name>
<dbReference type="EMBL" id="AP014966">
    <property type="protein sequence ID" value="BAT11489.1"/>
    <property type="molecule type" value="Genomic_DNA"/>
</dbReference>
<organism evidence="1 2">
    <name type="scientific">Oryza sativa subsp. japonica</name>
    <name type="common">Rice</name>
    <dbReference type="NCBI Taxonomy" id="39947"/>
    <lineage>
        <taxon>Eukaryota</taxon>
        <taxon>Viridiplantae</taxon>
        <taxon>Streptophyta</taxon>
        <taxon>Embryophyta</taxon>
        <taxon>Tracheophyta</taxon>
        <taxon>Spermatophyta</taxon>
        <taxon>Magnoliopsida</taxon>
        <taxon>Liliopsida</taxon>
        <taxon>Poales</taxon>
        <taxon>Poaceae</taxon>
        <taxon>BOP clade</taxon>
        <taxon>Oryzoideae</taxon>
        <taxon>Oryzeae</taxon>
        <taxon>Oryzinae</taxon>
        <taxon>Oryza</taxon>
        <taxon>Oryza sativa</taxon>
    </lineage>
</organism>
<evidence type="ECO:0000313" key="2">
    <source>
        <dbReference type="Proteomes" id="UP000059680"/>
    </source>
</evidence>
<dbReference type="AlphaFoldDB" id="A0A0P0XVT1"/>
<dbReference type="eggNOG" id="ENOG502T2P7">
    <property type="taxonomic scope" value="Eukaryota"/>
</dbReference>
<dbReference type="InParanoid" id="A0A0P0XVT1"/>
<accession>A0A0P0XVT1</accession>
<dbReference type="Gramene" id="Os10t0497200-00">
    <property type="protein sequence ID" value="Os10t0497200-00"/>
    <property type="gene ID" value="Os10g0497200"/>
</dbReference>
<gene>
    <name evidence="1" type="ordered locus">Os10g0497200</name>
    <name evidence="1" type="ORF">OSNPB_100497200</name>
</gene>
<keyword evidence="2" id="KW-1185">Reference proteome</keyword>
<feature type="non-terminal residue" evidence="1">
    <location>
        <position position="1"/>
    </location>
</feature>
<dbReference type="Proteomes" id="UP000059680">
    <property type="component" value="Chromosome 10"/>
</dbReference>
<proteinExistence type="predicted"/>
<dbReference type="PaxDb" id="39947-A0A0P0XVT1"/>
<dbReference type="OMA" id="HHIRWAV"/>
<reference evidence="1 2" key="3">
    <citation type="journal article" date="2013" name="Rice">
        <title>Improvement of the Oryza sativa Nipponbare reference genome using next generation sequence and optical map data.</title>
        <authorList>
            <person name="Kawahara Y."/>
            <person name="de la Bastide M."/>
            <person name="Hamilton J.P."/>
            <person name="Kanamori H."/>
            <person name="McCombie W.R."/>
            <person name="Ouyang S."/>
            <person name="Schwartz D.C."/>
            <person name="Tanaka T."/>
            <person name="Wu J."/>
            <person name="Zhou S."/>
            <person name="Childs K.L."/>
            <person name="Davidson R.M."/>
            <person name="Lin H."/>
            <person name="Quesada-Ocampo L."/>
            <person name="Vaillancourt B."/>
            <person name="Sakai H."/>
            <person name="Lee S.S."/>
            <person name="Kim J."/>
            <person name="Numa H."/>
            <person name="Itoh T."/>
            <person name="Buell C.R."/>
            <person name="Matsumoto T."/>
        </authorList>
    </citation>
    <scope>NUCLEOTIDE SEQUENCE [LARGE SCALE GENOMIC DNA]</scope>
    <source>
        <strain evidence="2">cv. Nipponbare</strain>
    </source>
</reference>
<reference evidence="1 2" key="2">
    <citation type="journal article" date="2013" name="Plant Cell Physiol.">
        <title>Rice Annotation Project Database (RAP-DB): an integrative and interactive database for rice genomics.</title>
        <authorList>
            <person name="Sakai H."/>
            <person name="Lee S.S."/>
            <person name="Tanaka T."/>
            <person name="Numa H."/>
            <person name="Kim J."/>
            <person name="Kawahara Y."/>
            <person name="Wakimoto H."/>
            <person name="Yang C.C."/>
            <person name="Iwamoto M."/>
            <person name="Abe T."/>
            <person name="Yamada Y."/>
            <person name="Muto A."/>
            <person name="Inokuchi H."/>
            <person name="Ikemura T."/>
            <person name="Matsumoto T."/>
            <person name="Sasaki T."/>
            <person name="Itoh T."/>
        </authorList>
    </citation>
    <scope>NUCLEOTIDE SEQUENCE [LARGE SCALE GENOMIC DNA]</scope>
    <source>
        <strain evidence="2">cv. Nipponbare</strain>
    </source>
</reference>
<sequence length="240" mass="25071">MVCTVSFVQIPLLEEAIDDSGIRHHIRWAVTSIIRHHLEQLESFLASVLITQPLEKNIVGEDIWYAAKLGHSAEHYVHCVARPLVSTEALEQRSEGDGVHSKSLLNDIAQGRETEVQAARAAAGTDENAVGAQVGSYLVGAGSGHAVVAGHGGRGAVTRDVGEGAVQAVDRGAPATPEQFVEHVACVLGATAPPASWAARRSQEGRGDQAKGVQVGGAGAGATAYPALAQAQMVVQRELE</sequence>
<evidence type="ECO:0000313" key="1">
    <source>
        <dbReference type="EMBL" id="BAT11489.1"/>
    </source>
</evidence>
<reference evidence="2" key="1">
    <citation type="journal article" date="2005" name="Nature">
        <title>The map-based sequence of the rice genome.</title>
        <authorList>
            <consortium name="International rice genome sequencing project (IRGSP)"/>
            <person name="Matsumoto T."/>
            <person name="Wu J."/>
            <person name="Kanamori H."/>
            <person name="Katayose Y."/>
            <person name="Fujisawa M."/>
            <person name="Namiki N."/>
            <person name="Mizuno H."/>
            <person name="Yamamoto K."/>
            <person name="Antonio B.A."/>
            <person name="Baba T."/>
            <person name="Sakata K."/>
            <person name="Nagamura Y."/>
            <person name="Aoki H."/>
            <person name="Arikawa K."/>
            <person name="Arita K."/>
            <person name="Bito T."/>
            <person name="Chiden Y."/>
            <person name="Fujitsuka N."/>
            <person name="Fukunaka R."/>
            <person name="Hamada M."/>
            <person name="Harada C."/>
            <person name="Hayashi A."/>
            <person name="Hijishita S."/>
            <person name="Honda M."/>
            <person name="Hosokawa S."/>
            <person name="Ichikawa Y."/>
            <person name="Idonuma A."/>
            <person name="Iijima M."/>
            <person name="Ikeda M."/>
            <person name="Ikeno M."/>
            <person name="Ito K."/>
            <person name="Ito S."/>
            <person name="Ito T."/>
            <person name="Ito Y."/>
            <person name="Ito Y."/>
            <person name="Iwabuchi A."/>
            <person name="Kamiya K."/>
            <person name="Karasawa W."/>
            <person name="Kurita K."/>
            <person name="Katagiri S."/>
            <person name="Kikuta A."/>
            <person name="Kobayashi H."/>
            <person name="Kobayashi N."/>
            <person name="Machita K."/>
            <person name="Maehara T."/>
            <person name="Masukawa M."/>
            <person name="Mizubayashi T."/>
            <person name="Mukai Y."/>
            <person name="Nagasaki H."/>
            <person name="Nagata Y."/>
            <person name="Naito S."/>
            <person name="Nakashima M."/>
            <person name="Nakama Y."/>
            <person name="Nakamichi Y."/>
            <person name="Nakamura M."/>
            <person name="Meguro A."/>
            <person name="Negishi M."/>
            <person name="Ohta I."/>
            <person name="Ohta T."/>
            <person name="Okamoto M."/>
            <person name="Ono N."/>
            <person name="Saji S."/>
            <person name="Sakaguchi M."/>
            <person name="Sakai K."/>
            <person name="Shibata M."/>
            <person name="Shimokawa T."/>
            <person name="Song J."/>
            <person name="Takazaki Y."/>
            <person name="Terasawa K."/>
            <person name="Tsugane M."/>
            <person name="Tsuji K."/>
            <person name="Ueda S."/>
            <person name="Waki K."/>
            <person name="Yamagata H."/>
            <person name="Yamamoto M."/>
            <person name="Yamamoto S."/>
            <person name="Yamane H."/>
            <person name="Yoshiki S."/>
            <person name="Yoshihara R."/>
            <person name="Yukawa K."/>
            <person name="Zhong H."/>
            <person name="Yano M."/>
            <person name="Yuan Q."/>
            <person name="Ouyang S."/>
            <person name="Liu J."/>
            <person name="Jones K.M."/>
            <person name="Gansberger K."/>
            <person name="Moffat K."/>
            <person name="Hill J."/>
            <person name="Bera J."/>
            <person name="Fadrosh D."/>
            <person name="Jin S."/>
            <person name="Johri S."/>
            <person name="Kim M."/>
            <person name="Overton L."/>
            <person name="Reardon M."/>
            <person name="Tsitrin T."/>
            <person name="Vuong H."/>
            <person name="Weaver B."/>
            <person name="Ciecko A."/>
            <person name="Tallon L."/>
            <person name="Jackson J."/>
            <person name="Pai G."/>
            <person name="Aken S.V."/>
            <person name="Utterback T."/>
            <person name="Reidmuller S."/>
            <person name="Feldblyum T."/>
            <person name="Hsiao J."/>
            <person name="Zismann V."/>
            <person name="Iobst S."/>
            <person name="de Vazeille A.R."/>
            <person name="Buell C.R."/>
            <person name="Ying K."/>
            <person name="Li Y."/>
            <person name="Lu T."/>
            <person name="Huang Y."/>
            <person name="Zhao Q."/>
            <person name="Feng Q."/>
            <person name="Zhang L."/>
            <person name="Zhu J."/>
            <person name="Weng Q."/>
            <person name="Mu J."/>
            <person name="Lu Y."/>
            <person name="Fan D."/>
            <person name="Liu Y."/>
            <person name="Guan J."/>
            <person name="Zhang Y."/>
            <person name="Yu S."/>
            <person name="Liu X."/>
            <person name="Zhang Y."/>
            <person name="Hong G."/>
            <person name="Han B."/>
            <person name="Choisne N."/>
            <person name="Demange N."/>
            <person name="Orjeda G."/>
            <person name="Samain S."/>
            <person name="Cattolico L."/>
            <person name="Pelletier E."/>
            <person name="Couloux A."/>
            <person name="Segurens B."/>
            <person name="Wincker P."/>
            <person name="D'Hont A."/>
            <person name="Scarpelli C."/>
            <person name="Weissenbach J."/>
            <person name="Salanoubat M."/>
            <person name="Quetier F."/>
            <person name="Yu Y."/>
            <person name="Kim H.R."/>
            <person name="Rambo T."/>
            <person name="Currie J."/>
            <person name="Collura K."/>
            <person name="Luo M."/>
            <person name="Yang T."/>
            <person name="Ammiraju J.S.S."/>
            <person name="Engler F."/>
            <person name="Soderlund C."/>
            <person name="Wing R.A."/>
            <person name="Palmer L.E."/>
            <person name="de la Bastide M."/>
            <person name="Spiegel L."/>
            <person name="Nascimento L."/>
            <person name="Zutavern T."/>
            <person name="O'Shaughnessy A."/>
            <person name="Dike S."/>
            <person name="Dedhia N."/>
            <person name="Preston R."/>
            <person name="Balija V."/>
            <person name="McCombie W.R."/>
            <person name="Chow T."/>
            <person name="Chen H."/>
            <person name="Chung M."/>
            <person name="Chen C."/>
            <person name="Shaw J."/>
            <person name="Wu H."/>
            <person name="Hsiao K."/>
            <person name="Chao Y."/>
            <person name="Chu M."/>
            <person name="Cheng C."/>
            <person name="Hour A."/>
            <person name="Lee P."/>
            <person name="Lin S."/>
            <person name="Lin Y."/>
            <person name="Liou J."/>
            <person name="Liu S."/>
            <person name="Hsing Y."/>
            <person name="Raghuvanshi S."/>
            <person name="Mohanty A."/>
            <person name="Bharti A.K."/>
            <person name="Gaur A."/>
            <person name="Gupta V."/>
            <person name="Kumar D."/>
            <person name="Ravi V."/>
            <person name="Vij S."/>
            <person name="Kapur A."/>
            <person name="Khurana P."/>
            <person name="Khurana P."/>
            <person name="Khurana J.P."/>
            <person name="Tyagi A.K."/>
            <person name="Gaikwad K."/>
            <person name="Singh A."/>
            <person name="Dalal V."/>
            <person name="Srivastava S."/>
            <person name="Dixit A."/>
            <person name="Pal A.K."/>
            <person name="Ghazi I.A."/>
            <person name="Yadav M."/>
            <person name="Pandit A."/>
            <person name="Bhargava A."/>
            <person name="Sureshbabu K."/>
            <person name="Batra K."/>
            <person name="Sharma T.R."/>
            <person name="Mohapatra T."/>
            <person name="Singh N.K."/>
            <person name="Messing J."/>
            <person name="Nelson A.B."/>
            <person name="Fuks G."/>
            <person name="Kavchok S."/>
            <person name="Keizer G."/>
            <person name="Linton E."/>
            <person name="Llaca V."/>
            <person name="Song R."/>
            <person name="Tanyolac B."/>
            <person name="Young S."/>
            <person name="Ho-Il K."/>
            <person name="Hahn J.H."/>
            <person name="Sangsakoo G."/>
            <person name="Vanavichit A."/>
            <person name="de Mattos Luiz.A.T."/>
            <person name="Zimmer P.D."/>
            <person name="Malone G."/>
            <person name="Dellagostin O."/>
            <person name="de Oliveira A.C."/>
            <person name="Bevan M."/>
            <person name="Bancroft I."/>
            <person name="Minx P."/>
            <person name="Cordum H."/>
            <person name="Wilson R."/>
            <person name="Cheng Z."/>
            <person name="Jin W."/>
            <person name="Jiang J."/>
            <person name="Leong S.A."/>
            <person name="Iwama H."/>
            <person name="Gojobori T."/>
            <person name="Itoh T."/>
            <person name="Niimura Y."/>
            <person name="Fujii Y."/>
            <person name="Habara T."/>
            <person name="Sakai H."/>
            <person name="Sato Y."/>
            <person name="Wilson G."/>
            <person name="Kumar K."/>
            <person name="McCouch S."/>
            <person name="Juretic N."/>
            <person name="Hoen D."/>
            <person name="Wright S."/>
            <person name="Bruskiewich R."/>
            <person name="Bureau T."/>
            <person name="Miyao A."/>
            <person name="Hirochika H."/>
            <person name="Nishikawa T."/>
            <person name="Kadowaki K."/>
            <person name="Sugiura M."/>
            <person name="Burr B."/>
            <person name="Sasaki T."/>
        </authorList>
    </citation>
    <scope>NUCLEOTIDE SEQUENCE [LARGE SCALE GENOMIC DNA]</scope>
    <source>
        <strain evidence="2">cv. Nipponbare</strain>
    </source>
</reference>
<protein>
    <submittedName>
        <fullName evidence="1">Os10g0497200 protein</fullName>
    </submittedName>
</protein>